<keyword evidence="2" id="KW-1185">Reference proteome</keyword>
<dbReference type="Proteomes" id="UP001161497">
    <property type="component" value="Chromosome"/>
</dbReference>
<accession>A0ABM9IFB5</accession>
<protein>
    <submittedName>
        <fullName evidence="1">Uncharacterized protein</fullName>
    </submittedName>
</protein>
<name>A0ABM9IFB5_9BACT</name>
<gene>
    <name evidence="1" type="ORF">MFUM_2086</name>
</gene>
<evidence type="ECO:0000313" key="1">
    <source>
        <dbReference type="EMBL" id="CAI9086402.1"/>
    </source>
</evidence>
<evidence type="ECO:0000313" key="2">
    <source>
        <dbReference type="Proteomes" id="UP001161497"/>
    </source>
</evidence>
<reference evidence="1" key="1">
    <citation type="submission" date="2023-03" db="EMBL/GenBank/DDBJ databases">
        <authorList>
            <person name="Cremers G."/>
            <person name="Picone N."/>
        </authorList>
    </citation>
    <scope>NUCLEOTIDE SEQUENCE</scope>
    <source>
        <strain evidence="1">Sample_alias</strain>
    </source>
</reference>
<organism evidence="1 2">
    <name type="scientific">Candidatus Methylacidiphilum fumarolicum</name>
    <dbReference type="NCBI Taxonomy" id="591154"/>
    <lineage>
        <taxon>Bacteria</taxon>
        <taxon>Pseudomonadati</taxon>
        <taxon>Verrucomicrobiota</taxon>
        <taxon>Methylacidiphilae</taxon>
        <taxon>Methylacidiphilales</taxon>
        <taxon>Methylacidiphilaceae</taxon>
        <taxon>Methylacidiphilum (ex Ratnadevi et al. 2023)</taxon>
    </lineage>
</organism>
<dbReference type="EMBL" id="OX458932">
    <property type="protein sequence ID" value="CAI9086402.1"/>
    <property type="molecule type" value="Genomic_DNA"/>
</dbReference>
<proteinExistence type="predicted"/>
<sequence length="44" mass="5129">MLKSTTRKGVYALAMFVKNTKKNENFYKKSVDQSIKLNVSKYLL</sequence>